<dbReference type="InterPro" id="IPR043159">
    <property type="entry name" value="Lectin_gal-bd_sf"/>
</dbReference>
<dbReference type="PANTHER" id="PTHR46780">
    <property type="entry name" value="PROTEIN EVA-1"/>
    <property type="match status" value="1"/>
</dbReference>
<dbReference type="InterPro" id="IPR000922">
    <property type="entry name" value="Lectin_gal-bd_dom"/>
</dbReference>
<dbReference type="Gene3D" id="2.60.120.740">
    <property type="match status" value="1"/>
</dbReference>
<keyword evidence="3" id="KW-1185">Reference proteome</keyword>
<protein>
    <recommendedName>
        <fullName evidence="1">SUEL-type lectin domain-containing protein</fullName>
    </recommendedName>
</protein>
<dbReference type="AlphaFoldDB" id="A0AAD9NBD2"/>
<dbReference type="CDD" id="cd22823">
    <property type="entry name" value="Gal_Rha_Lectin"/>
    <property type="match status" value="1"/>
</dbReference>
<dbReference type="GO" id="GO:0030246">
    <property type="term" value="F:carbohydrate binding"/>
    <property type="evidence" value="ECO:0007669"/>
    <property type="project" value="InterPro"/>
</dbReference>
<sequence length="117" mass="13159">MVSWWDPDDIKIRSGSYPDVPDPLEYCQWEIFNATCDPDEVIMMTHAQYGRMRLGRCLTTDVYIGCGGDVLSQMDVKCSGRQSCHLLIPDSSLHQSQPCPGDMMAYLEASFICTKGK</sequence>
<reference evidence="2" key="1">
    <citation type="journal article" date="2023" name="Mol. Biol. Evol.">
        <title>Third-Generation Sequencing Reveals the Adaptive Role of the Epigenome in Three Deep-Sea Polychaetes.</title>
        <authorList>
            <person name="Perez M."/>
            <person name="Aroh O."/>
            <person name="Sun Y."/>
            <person name="Lan Y."/>
            <person name="Juniper S.K."/>
            <person name="Young C.R."/>
            <person name="Angers B."/>
            <person name="Qian P.Y."/>
        </authorList>
    </citation>
    <scope>NUCLEOTIDE SEQUENCE</scope>
    <source>
        <strain evidence="2">P08H-3</strain>
    </source>
</reference>
<dbReference type="Pfam" id="PF02140">
    <property type="entry name" value="SUEL_Lectin"/>
    <property type="match status" value="1"/>
</dbReference>
<proteinExistence type="predicted"/>
<feature type="domain" description="SUEL-type lectin" evidence="1">
    <location>
        <begin position="35"/>
        <end position="113"/>
    </location>
</feature>
<evidence type="ECO:0000313" key="2">
    <source>
        <dbReference type="EMBL" id="KAK2160989.1"/>
    </source>
</evidence>
<organism evidence="2 3">
    <name type="scientific">Paralvinella palmiformis</name>
    <dbReference type="NCBI Taxonomy" id="53620"/>
    <lineage>
        <taxon>Eukaryota</taxon>
        <taxon>Metazoa</taxon>
        <taxon>Spiralia</taxon>
        <taxon>Lophotrochozoa</taxon>
        <taxon>Annelida</taxon>
        <taxon>Polychaeta</taxon>
        <taxon>Sedentaria</taxon>
        <taxon>Canalipalpata</taxon>
        <taxon>Terebellida</taxon>
        <taxon>Terebelliformia</taxon>
        <taxon>Alvinellidae</taxon>
        <taxon>Paralvinella</taxon>
    </lineage>
</organism>
<gene>
    <name evidence="2" type="ORF">LSH36_123g05046</name>
</gene>
<evidence type="ECO:0000259" key="1">
    <source>
        <dbReference type="Pfam" id="PF02140"/>
    </source>
</evidence>
<dbReference type="EMBL" id="JAODUP010000123">
    <property type="protein sequence ID" value="KAK2160989.1"/>
    <property type="molecule type" value="Genomic_DNA"/>
</dbReference>
<comment type="caution">
    <text evidence="2">The sequence shown here is derived from an EMBL/GenBank/DDBJ whole genome shotgun (WGS) entry which is preliminary data.</text>
</comment>
<name>A0AAD9NBD2_9ANNE</name>
<evidence type="ECO:0000313" key="3">
    <source>
        <dbReference type="Proteomes" id="UP001208570"/>
    </source>
</evidence>
<accession>A0AAD9NBD2</accession>
<dbReference type="Proteomes" id="UP001208570">
    <property type="component" value="Unassembled WGS sequence"/>
</dbReference>